<evidence type="ECO:0000256" key="1">
    <source>
        <dbReference type="SAM" id="MobiDB-lite"/>
    </source>
</evidence>
<feature type="transmembrane region" description="Helical" evidence="2">
    <location>
        <begin position="293"/>
        <end position="313"/>
    </location>
</feature>
<keyword evidence="2" id="KW-0472">Membrane</keyword>
<dbReference type="AlphaFoldDB" id="A0A2S6IV23"/>
<accession>A0A2S6IV23</accession>
<dbReference type="GO" id="GO:0016020">
    <property type="term" value="C:membrane"/>
    <property type="evidence" value="ECO:0007669"/>
    <property type="project" value="TreeGrafter"/>
</dbReference>
<feature type="transmembrane region" description="Helical" evidence="2">
    <location>
        <begin position="93"/>
        <end position="120"/>
    </location>
</feature>
<protein>
    <submittedName>
        <fullName evidence="4">Peptidoglycan/LPS O-acetylase OafA/YrhL</fullName>
    </submittedName>
</protein>
<proteinExistence type="predicted"/>
<dbReference type="GO" id="GO:0009103">
    <property type="term" value="P:lipopolysaccharide biosynthetic process"/>
    <property type="evidence" value="ECO:0007669"/>
    <property type="project" value="TreeGrafter"/>
</dbReference>
<evidence type="ECO:0000313" key="4">
    <source>
        <dbReference type="EMBL" id="PPK98058.1"/>
    </source>
</evidence>
<dbReference type="InterPro" id="IPR050879">
    <property type="entry name" value="Acyltransferase_3"/>
</dbReference>
<evidence type="ECO:0000259" key="3">
    <source>
        <dbReference type="Pfam" id="PF01757"/>
    </source>
</evidence>
<name>A0A2S6IV23_9ACTN</name>
<reference evidence="4 5" key="1">
    <citation type="submission" date="2018-02" db="EMBL/GenBank/DDBJ databases">
        <title>Genomic Encyclopedia of Archaeal and Bacterial Type Strains, Phase II (KMG-II): from individual species to whole genera.</title>
        <authorList>
            <person name="Goeker M."/>
        </authorList>
    </citation>
    <scope>NUCLEOTIDE SEQUENCE [LARGE SCALE GENOMIC DNA]</scope>
    <source>
        <strain evidence="4 5">DSM 22857</strain>
    </source>
</reference>
<feature type="transmembrane region" description="Helical" evidence="2">
    <location>
        <begin position="140"/>
        <end position="160"/>
    </location>
</feature>
<feature type="transmembrane region" description="Helical" evidence="2">
    <location>
        <begin position="261"/>
        <end position="281"/>
    </location>
</feature>
<evidence type="ECO:0000313" key="5">
    <source>
        <dbReference type="Proteomes" id="UP000239485"/>
    </source>
</evidence>
<keyword evidence="2" id="KW-1133">Transmembrane helix</keyword>
<evidence type="ECO:0000256" key="2">
    <source>
        <dbReference type="SAM" id="Phobius"/>
    </source>
</evidence>
<gene>
    <name evidence="4" type="ORF">CLV92_102211</name>
</gene>
<dbReference type="Proteomes" id="UP000239485">
    <property type="component" value="Unassembled WGS sequence"/>
</dbReference>
<dbReference type="GO" id="GO:0016747">
    <property type="term" value="F:acyltransferase activity, transferring groups other than amino-acyl groups"/>
    <property type="evidence" value="ECO:0007669"/>
    <property type="project" value="InterPro"/>
</dbReference>
<dbReference type="RefSeq" id="WP_146099407.1">
    <property type="nucleotide sequence ID" value="NZ_PTJD01000002.1"/>
</dbReference>
<dbReference type="Pfam" id="PF01757">
    <property type="entry name" value="Acyl_transf_3"/>
    <property type="match status" value="1"/>
</dbReference>
<feature type="transmembrane region" description="Helical" evidence="2">
    <location>
        <begin position="333"/>
        <end position="355"/>
    </location>
</feature>
<keyword evidence="2" id="KW-0812">Transmembrane</keyword>
<feature type="region of interest" description="Disordered" evidence="1">
    <location>
        <begin position="365"/>
        <end position="386"/>
    </location>
</feature>
<dbReference type="OrthoDB" id="9796461at2"/>
<keyword evidence="5" id="KW-1185">Reference proteome</keyword>
<feature type="transmembrane region" description="Helical" evidence="2">
    <location>
        <begin position="12"/>
        <end position="31"/>
    </location>
</feature>
<organism evidence="4 5">
    <name type="scientific">Kineococcus xinjiangensis</name>
    <dbReference type="NCBI Taxonomy" id="512762"/>
    <lineage>
        <taxon>Bacteria</taxon>
        <taxon>Bacillati</taxon>
        <taxon>Actinomycetota</taxon>
        <taxon>Actinomycetes</taxon>
        <taxon>Kineosporiales</taxon>
        <taxon>Kineosporiaceae</taxon>
        <taxon>Kineococcus</taxon>
    </lineage>
</organism>
<sequence length="386" mass="42119">MHPQTSGSRLPTLTSLRFLAALAVFVTHIAVARLFLDASISDGLARYLSRLGYAGVSFFFILSGFVLMWSTRPGDTPTAFYRRRLAKIYPNHVATWLAGLVLMAVTGATLTWGAALPSLFLLQSWSPDLTVLSGTNGPSWSLACELLFYLSFPLLAPILLRIPRRRLVASAAGITAVIVLIPVFAQLLPEQPLSPFQPVSWARNWFVYFLPLSRLPEFALGMVMARILRDGLWPGMPVRWALALVAGGYVLQVWLPDAYGLVAPTTAPLALLITAYAHRDVTGARTFLTRKELVWLGEVSFAFYMVHFLVLQYGPIGLATRASGDVARATPTAVTLILISLLVTLVAGALLHRFIEVPCMKRFGRSRTPQTSTTPGPAVAAATQEV</sequence>
<dbReference type="InterPro" id="IPR002656">
    <property type="entry name" value="Acyl_transf_3_dom"/>
</dbReference>
<dbReference type="PANTHER" id="PTHR23028">
    <property type="entry name" value="ACETYLTRANSFERASE"/>
    <property type="match status" value="1"/>
</dbReference>
<feature type="transmembrane region" description="Helical" evidence="2">
    <location>
        <begin position="167"/>
        <end position="185"/>
    </location>
</feature>
<dbReference type="PANTHER" id="PTHR23028:SF53">
    <property type="entry name" value="ACYL_TRANSF_3 DOMAIN-CONTAINING PROTEIN"/>
    <property type="match status" value="1"/>
</dbReference>
<dbReference type="EMBL" id="PTJD01000002">
    <property type="protein sequence ID" value="PPK98058.1"/>
    <property type="molecule type" value="Genomic_DNA"/>
</dbReference>
<feature type="transmembrane region" description="Helical" evidence="2">
    <location>
        <begin position="51"/>
        <end position="72"/>
    </location>
</feature>
<feature type="domain" description="Acyltransferase 3" evidence="3">
    <location>
        <begin position="14"/>
        <end position="346"/>
    </location>
</feature>
<comment type="caution">
    <text evidence="4">The sequence shown here is derived from an EMBL/GenBank/DDBJ whole genome shotgun (WGS) entry which is preliminary data.</text>
</comment>